<feature type="chain" id="PRO_5039581136" evidence="2">
    <location>
        <begin position="24"/>
        <end position="324"/>
    </location>
</feature>
<dbReference type="PANTHER" id="PTHR35936">
    <property type="entry name" value="MEMBRANE-BOUND LYTIC MUREIN TRANSGLYCOSYLASE F"/>
    <property type="match status" value="1"/>
</dbReference>
<dbReference type="EMBL" id="CP011112">
    <property type="protein sequence ID" value="AKU16522.1"/>
    <property type="molecule type" value="Genomic_DNA"/>
</dbReference>
<keyword evidence="1 2" id="KW-0732">Signal</keyword>
<dbReference type="PROSITE" id="PS51257">
    <property type="entry name" value="PROKAR_LIPOPROTEIN"/>
    <property type="match status" value="1"/>
</dbReference>
<sequence length="324" mass="33835">MPSSKYASAFPAAAALLATTAVAGCSDPSSAAPQDRAQPAINVSAQQKRVAVTKDATAAALLPDPVRRKGAITIADTAGASGSPPLAFTADDNKTPIGVEVDLAYLVAGKLGLRLDLEHTGFENLFLGVDSGRYDAVLSNVTVTEERKEKYDFATYRKDDVSFEARKGEGWKVSSGKDIAGKTIAVASGTNQEKILVDWNSANIKAGLKPAKIVYYQNSSDYYLALSSRRIDAYFGPSPSARYHVATSGKTEVVGTFSGGGNHVQGLIAALSKKGSGLAKPLAAALNSAIADGSYGKVLQRWQLNSEAVKTSQINPPGLPKAQG</sequence>
<dbReference type="Proteomes" id="UP000066480">
    <property type="component" value="Chromosome"/>
</dbReference>
<dbReference type="KEGG" id="lmoi:VV02_12720"/>
<dbReference type="STRING" id="571913.VV02_12720"/>
<evidence type="ECO:0000256" key="2">
    <source>
        <dbReference type="SAM" id="SignalP"/>
    </source>
</evidence>
<dbReference type="PANTHER" id="PTHR35936:SF17">
    <property type="entry name" value="ARGININE-BINDING EXTRACELLULAR PROTEIN ARTP"/>
    <property type="match status" value="1"/>
</dbReference>
<accession>A0A0K1JIH1</accession>
<dbReference type="CDD" id="cd01004">
    <property type="entry name" value="PBP2_MidA_like"/>
    <property type="match status" value="1"/>
</dbReference>
<evidence type="ECO:0000256" key="1">
    <source>
        <dbReference type="ARBA" id="ARBA00022729"/>
    </source>
</evidence>
<dbReference type="Pfam" id="PF00497">
    <property type="entry name" value="SBP_bac_3"/>
    <property type="match status" value="1"/>
</dbReference>
<dbReference type="SMART" id="SM00062">
    <property type="entry name" value="PBPb"/>
    <property type="match status" value="1"/>
</dbReference>
<dbReference type="SUPFAM" id="SSF53850">
    <property type="entry name" value="Periplasmic binding protein-like II"/>
    <property type="match status" value="1"/>
</dbReference>
<keyword evidence="5" id="KW-1185">Reference proteome</keyword>
<feature type="domain" description="Solute-binding protein family 3/N-terminal" evidence="3">
    <location>
        <begin position="75"/>
        <end position="306"/>
    </location>
</feature>
<organism evidence="4 5">
    <name type="scientific">Luteipulveratus mongoliensis</name>
    <dbReference type="NCBI Taxonomy" id="571913"/>
    <lineage>
        <taxon>Bacteria</taxon>
        <taxon>Bacillati</taxon>
        <taxon>Actinomycetota</taxon>
        <taxon>Actinomycetes</taxon>
        <taxon>Micrococcales</taxon>
        <taxon>Dermacoccaceae</taxon>
        <taxon>Luteipulveratus</taxon>
    </lineage>
</organism>
<proteinExistence type="predicted"/>
<dbReference type="Gene3D" id="3.40.190.10">
    <property type="entry name" value="Periplasmic binding protein-like II"/>
    <property type="match status" value="2"/>
</dbReference>
<evidence type="ECO:0000259" key="3">
    <source>
        <dbReference type="SMART" id="SM00062"/>
    </source>
</evidence>
<dbReference type="InterPro" id="IPR001638">
    <property type="entry name" value="Solute-binding_3/MltF_N"/>
</dbReference>
<reference evidence="4 5" key="1">
    <citation type="submission" date="2015-03" db="EMBL/GenBank/DDBJ databases">
        <title>Luteipulveratus halotolerans sp. nov., a novel actinobacterium (Dermacoccaceae) from Sarawak, Malaysia.</title>
        <authorList>
            <person name="Juboi H."/>
            <person name="Basik A."/>
            <person name="Shamsul S.S."/>
            <person name="Arnold P."/>
            <person name="Schmitt E.K."/>
            <person name="Sanglier J.-J."/>
            <person name="Yeo T."/>
        </authorList>
    </citation>
    <scope>NUCLEOTIDE SEQUENCE [LARGE SCALE GENOMIC DNA]</scope>
    <source>
        <strain evidence="4 5">MN07-A0370</strain>
    </source>
</reference>
<evidence type="ECO:0000313" key="5">
    <source>
        <dbReference type="Proteomes" id="UP000066480"/>
    </source>
</evidence>
<evidence type="ECO:0000313" key="4">
    <source>
        <dbReference type="EMBL" id="AKU16522.1"/>
    </source>
</evidence>
<dbReference type="PATRIC" id="fig|571913.6.peg.2590"/>
<dbReference type="AlphaFoldDB" id="A0A0K1JIH1"/>
<dbReference type="OrthoDB" id="4633994at2"/>
<feature type="signal peptide" evidence="2">
    <location>
        <begin position="1"/>
        <end position="23"/>
    </location>
</feature>
<protein>
    <submittedName>
        <fullName evidence="4">ABC transporter substrate-binding protein</fullName>
    </submittedName>
</protein>
<dbReference type="RefSeq" id="WP_052591892.1">
    <property type="nucleotide sequence ID" value="NZ_CP011112.1"/>
</dbReference>
<gene>
    <name evidence="4" type="ORF">VV02_12720</name>
</gene>
<name>A0A0K1JIH1_9MICO</name>